<dbReference type="EMBL" id="GL945017">
    <property type="protein sequence ID" value="EGN56701.1"/>
    <property type="molecule type" value="Genomic_DNA"/>
</dbReference>
<keyword evidence="1" id="KW-0732">Signal</keyword>
<feature type="chain" id="PRO_5003375879" description="Lipoprotein" evidence="1">
    <location>
        <begin position="26"/>
        <end position="131"/>
    </location>
</feature>
<gene>
    <name evidence="2" type="ORF">Premu_1272</name>
</gene>
<accession>F8N9Q9</accession>
<proteinExistence type="predicted"/>
<evidence type="ECO:0000313" key="3">
    <source>
        <dbReference type="Proteomes" id="UP000002772"/>
    </source>
</evidence>
<dbReference type="HOGENOM" id="CLU_116702_0_0_10"/>
<dbReference type="OrthoDB" id="1081826at2"/>
<organism evidence="2 3">
    <name type="scientific">Hallella multisaccharivorax DSM 17128</name>
    <dbReference type="NCBI Taxonomy" id="688246"/>
    <lineage>
        <taxon>Bacteria</taxon>
        <taxon>Pseudomonadati</taxon>
        <taxon>Bacteroidota</taxon>
        <taxon>Bacteroidia</taxon>
        <taxon>Bacteroidales</taxon>
        <taxon>Prevotellaceae</taxon>
        <taxon>Hallella</taxon>
    </lineage>
</organism>
<evidence type="ECO:0000256" key="1">
    <source>
        <dbReference type="SAM" id="SignalP"/>
    </source>
</evidence>
<name>F8N9Q9_9BACT</name>
<feature type="signal peptide" evidence="1">
    <location>
        <begin position="1"/>
        <end position="25"/>
    </location>
</feature>
<keyword evidence="3" id="KW-1185">Reference proteome</keyword>
<protein>
    <recommendedName>
        <fullName evidence="4">Lipoprotein</fullName>
    </recommendedName>
</protein>
<dbReference type="RefSeq" id="WP_007573954.1">
    <property type="nucleotide sequence ID" value="NZ_BPTS01000001.1"/>
</dbReference>
<sequence length="131" mass="15182">MIKKYFLFCVLAVVSLCGWSANQPAKVYMFGFAASFNDSTVCFTEIQEVDSAYIDSKTKFLYGRENYSYQLRNHLTGLGFNTPTCITCFALKRKVVEEKYARLRKKYANGKFIVKEVKAPQFHFQVIRPEE</sequence>
<dbReference type="eggNOG" id="ENOG5033UYK">
    <property type="taxonomic scope" value="Bacteria"/>
</dbReference>
<dbReference type="Proteomes" id="UP000002772">
    <property type="component" value="Unassembled WGS sequence"/>
</dbReference>
<dbReference type="AlphaFoldDB" id="F8N9Q9"/>
<evidence type="ECO:0008006" key="4">
    <source>
        <dbReference type="Google" id="ProtNLM"/>
    </source>
</evidence>
<reference evidence="3" key="1">
    <citation type="journal article" date="2011" name="Stand. Genomic Sci.">
        <title>Non-contiguous finished genome sequence of the opportunistic oral pathogen Prevotella multisaccharivorax type strain (PPPA20).</title>
        <authorList>
            <person name="Pati A."/>
            <person name="Gronow S."/>
            <person name="Lu M."/>
            <person name="Lapidus A."/>
            <person name="Nolan M."/>
            <person name="Lucas S."/>
            <person name="Hammon N."/>
            <person name="Deshpande S."/>
            <person name="Cheng J.F."/>
            <person name="Tapia R."/>
            <person name="Han C."/>
            <person name="Goodwin L."/>
            <person name="Pitluck S."/>
            <person name="Liolios K."/>
            <person name="Pagani I."/>
            <person name="Mavromatis K."/>
            <person name="Mikhailova N."/>
            <person name="Huntemann M."/>
            <person name="Chen A."/>
            <person name="Palaniappan K."/>
            <person name="Land M."/>
            <person name="Hauser L."/>
            <person name="Detter J.C."/>
            <person name="Brambilla E.M."/>
            <person name="Rohde M."/>
            <person name="Goker M."/>
            <person name="Woyke T."/>
            <person name="Bristow J."/>
            <person name="Eisen J.A."/>
            <person name="Markowitz V."/>
            <person name="Hugenholtz P."/>
            <person name="Kyrpides N.C."/>
            <person name="Klenk H.P."/>
            <person name="Ivanova N."/>
        </authorList>
    </citation>
    <scope>NUCLEOTIDE SEQUENCE [LARGE SCALE GENOMIC DNA]</scope>
    <source>
        <strain evidence="3">DSM 17128</strain>
    </source>
</reference>
<dbReference type="STRING" id="688246.Premu_1272"/>
<evidence type="ECO:0000313" key="2">
    <source>
        <dbReference type="EMBL" id="EGN56701.1"/>
    </source>
</evidence>